<feature type="binding site" evidence="13">
    <location>
        <begin position="57"/>
        <end position="64"/>
    </location>
    <ligand>
        <name>ATP</name>
        <dbReference type="ChEBI" id="CHEBI:30616"/>
    </ligand>
</feature>
<dbReference type="GO" id="GO:0005886">
    <property type="term" value="C:plasma membrane"/>
    <property type="evidence" value="ECO:0007669"/>
    <property type="project" value="TreeGrafter"/>
</dbReference>
<dbReference type="Proteomes" id="UP000051497">
    <property type="component" value="Unassembled WGS sequence"/>
</dbReference>
<evidence type="ECO:0000256" key="3">
    <source>
        <dbReference type="ARBA" id="ARBA00012071"/>
    </source>
</evidence>
<evidence type="ECO:0000256" key="6">
    <source>
        <dbReference type="ARBA" id="ARBA00022556"/>
    </source>
</evidence>
<protein>
    <recommendedName>
        <fullName evidence="4 13">Tetraacyldisaccharide 4'-kinase</fullName>
        <ecNumber evidence="3 13">2.7.1.130</ecNumber>
    </recommendedName>
    <alternativeName>
        <fullName evidence="12 13">Lipid A 4'-kinase</fullName>
    </alternativeName>
</protein>
<comment type="caution">
    <text evidence="14">The sequence shown here is derived from an EMBL/GenBank/DDBJ whole genome shotgun (WGS) entry which is preliminary data.</text>
</comment>
<dbReference type="PANTHER" id="PTHR42724">
    <property type="entry name" value="TETRAACYLDISACCHARIDE 4'-KINASE"/>
    <property type="match status" value="1"/>
</dbReference>
<dbReference type="PANTHER" id="PTHR42724:SF1">
    <property type="entry name" value="TETRAACYLDISACCHARIDE 4'-KINASE, MITOCHONDRIAL-RELATED"/>
    <property type="match status" value="1"/>
</dbReference>
<dbReference type="GO" id="GO:0005524">
    <property type="term" value="F:ATP binding"/>
    <property type="evidence" value="ECO:0007669"/>
    <property type="project" value="UniProtKB-UniRule"/>
</dbReference>
<evidence type="ECO:0000256" key="12">
    <source>
        <dbReference type="ARBA" id="ARBA00029757"/>
    </source>
</evidence>
<sequence>MRQALLNFWYRKSSIANLLAPFSWLFQVVAKCRYFFYRYGVGQQEFTVPVIVVGNITLGGTGKTPLVSWLANELKQQGLMPGIVMRGYGVDLGGETRIVTDECLAKNVGDEPLLLKQKTDCPLVIGKNRPLAVSHLLKSFPQINIIISDDGLQHYALARDIEIAVLDGQRRLGNGHCLPVGPLRENKRRLKSVDFVVANGTALPGEWVMGTQLGNTCYAIHNPELKQSLEDWQGKKVHAVAGIGNPDRFFAALKAKGLEVIAHPFPDHYDFKPEDICFNDDIPVVMTEKDAVKCRAFLYPQQMNHEANNTEDSFVKGIWCIPLEVKLQEEFREQLLRKIYSGQKIARHISLPAL</sequence>
<reference evidence="15" key="2">
    <citation type="journal article" date="2016" name="Genome Announc.">
        <title>Draft Genome Sequences of Two Novel Amoeba-Resistant Intranuclear Bacteria, 'Candidatus Berkiella cookevillensis' and 'Candidatus Berkiella aquae'.</title>
        <authorList>
            <person name="Mehari Y.T."/>
            <person name="Arivett B.A."/>
            <person name="Farone A.L."/>
            <person name="Gunderson J.H."/>
            <person name="Farone M.B."/>
        </authorList>
    </citation>
    <scope>NUCLEOTIDE SEQUENCE</scope>
    <source>
        <strain evidence="15">HT99</strain>
    </source>
</reference>
<keyword evidence="11 13" id="KW-0443">Lipid metabolism</keyword>
<evidence type="ECO:0000256" key="9">
    <source>
        <dbReference type="ARBA" id="ARBA00022777"/>
    </source>
</evidence>
<dbReference type="PATRIC" id="fig|1590043.3.peg.394"/>
<dbReference type="EMBL" id="LKAJ01000001">
    <property type="protein sequence ID" value="KRG22852.1"/>
    <property type="molecule type" value="Genomic_DNA"/>
</dbReference>
<dbReference type="UniPathway" id="UPA00359">
    <property type="reaction ID" value="UER00482"/>
</dbReference>
<evidence type="ECO:0000256" key="5">
    <source>
        <dbReference type="ARBA" id="ARBA00022516"/>
    </source>
</evidence>
<evidence type="ECO:0000256" key="13">
    <source>
        <dbReference type="HAMAP-Rule" id="MF_00409"/>
    </source>
</evidence>
<keyword evidence="5 13" id="KW-0444">Lipid biosynthesis</keyword>
<dbReference type="EC" id="2.7.1.130" evidence="3 13"/>
<keyword evidence="10 13" id="KW-0067">ATP-binding</keyword>
<evidence type="ECO:0000313" key="14">
    <source>
        <dbReference type="EMBL" id="KRG22852.1"/>
    </source>
</evidence>
<dbReference type="SUPFAM" id="SSF52540">
    <property type="entry name" value="P-loop containing nucleoside triphosphate hydrolases"/>
    <property type="match status" value="1"/>
</dbReference>
<dbReference type="NCBIfam" id="TIGR00682">
    <property type="entry name" value="lpxK"/>
    <property type="match status" value="1"/>
</dbReference>
<evidence type="ECO:0000256" key="11">
    <source>
        <dbReference type="ARBA" id="ARBA00023098"/>
    </source>
</evidence>
<evidence type="ECO:0000313" key="16">
    <source>
        <dbReference type="Proteomes" id="UP000051497"/>
    </source>
</evidence>
<evidence type="ECO:0000256" key="10">
    <source>
        <dbReference type="ARBA" id="ARBA00022840"/>
    </source>
</evidence>
<dbReference type="AlphaFoldDB" id="A0A0Q9Z0P0"/>
<dbReference type="OrthoDB" id="9766423at2"/>
<name>A0A0Q9Z0P0_9GAMM</name>
<keyword evidence="7 13" id="KW-0808">Transferase</keyword>
<proteinExistence type="inferred from homology"/>
<dbReference type="EMBL" id="LKAJ02000001">
    <property type="protein sequence ID" value="MCS5711788.1"/>
    <property type="molecule type" value="Genomic_DNA"/>
</dbReference>
<organism evidence="14">
    <name type="scientific">Candidatus Berkiella aquae</name>
    <dbReference type="NCBI Taxonomy" id="295108"/>
    <lineage>
        <taxon>Bacteria</taxon>
        <taxon>Pseudomonadati</taxon>
        <taxon>Pseudomonadota</taxon>
        <taxon>Gammaproteobacteria</taxon>
        <taxon>Candidatus Berkiellales</taxon>
        <taxon>Candidatus Berkiellaceae</taxon>
        <taxon>Candidatus Berkiella</taxon>
    </lineage>
</organism>
<comment type="function">
    <text evidence="1 13">Transfers the gamma-phosphate of ATP to the 4'-position of a tetraacyldisaccharide 1-phosphate intermediate (termed DS-1-P) to form tetraacyldisaccharide 1,4'-bis-phosphate (lipid IVA).</text>
</comment>
<comment type="pathway">
    <text evidence="2 13">Glycolipid biosynthesis; lipid IV(A) biosynthesis; lipid IV(A) from (3R)-3-hydroxytetradecanoyl-[acyl-carrier-protein] and UDP-N-acetyl-alpha-D-glucosamine: step 6/6.</text>
</comment>
<comment type="similarity">
    <text evidence="13">Belongs to the LpxK family.</text>
</comment>
<keyword evidence="9 13" id="KW-0418">Kinase</keyword>
<keyword evidence="16" id="KW-1185">Reference proteome</keyword>
<dbReference type="GO" id="GO:0009029">
    <property type="term" value="F:lipid-A 4'-kinase activity"/>
    <property type="evidence" value="ECO:0007669"/>
    <property type="project" value="UniProtKB-UniRule"/>
</dbReference>
<dbReference type="HAMAP" id="MF_00409">
    <property type="entry name" value="LpxK"/>
    <property type="match status" value="1"/>
</dbReference>
<dbReference type="GO" id="GO:0009244">
    <property type="term" value="P:lipopolysaccharide core region biosynthetic process"/>
    <property type="evidence" value="ECO:0007669"/>
    <property type="project" value="TreeGrafter"/>
</dbReference>
<evidence type="ECO:0000256" key="8">
    <source>
        <dbReference type="ARBA" id="ARBA00022741"/>
    </source>
</evidence>
<dbReference type="RefSeq" id="WP_075065027.1">
    <property type="nucleotide sequence ID" value="NZ_LKAJ02000001.1"/>
</dbReference>
<comment type="catalytic activity">
    <reaction evidence="13">
        <text>a lipid A disaccharide + ATP = a lipid IVA + ADP + H(+)</text>
        <dbReference type="Rhea" id="RHEA:67840"/>
        <dbReference type="ChEBI" id="CHEBI:15378"/>
        <dbReference type="ChEBI" id="CHEBI:30616"/>
        <dbReference type="ChEBI" id="CHEBI:176343"/>
        <dbReference type="ChEBI" id="CHEBI:176425"/>
        <dbReference type="ChEBI" id="CHEBI:456216"/>
        <dbReference type="EC" id="2.7.1.130"/>
    </reaction>
</comment>
<dbReference type="Pfam" id="PF02606">
    <property type="entry name" value="LpxK"/>
    <property type="match status" value="1"/>
</dbReference>
<dbReference type="InterPro" id="IPR003758">
    <property type="entry name" value="LpxK"/>
</dbReference>
<keyword evidence="8 13" id="KW-0547">Nucleotide-binding</keyword>
<dbReference type="STRING" id="295108.HT99x_00393"/>
<evidence type="ECO:0000256" key="2">
    <source>
        <dbReference type="ARBA" id="ARBA00004870"/>
    </source>
</evidence>
<dbReference type="InterPro" id="IPR027417">
    <property type="entry name" value="P-loop_NTPase"/>
</dbReference>
<gene>
    <name evidence="13 14" type="primary">lpxK</name>
    <name evidence="14" type="ORF">HT99x_00393</name>
    <name evidence="15" type="ORF">HT99x_010130</name>
</gene>
<accession>A0A0Q9Z0P0</accession>
<evidence type="ECO:0000256" key="7">
    <source>
        <dbReference type="ARBA" id="ARBA00022679"/>
    </source>
</evidence>
<evidence type="ECO:0000256" key="4">
    <source>
        <dbReference type="ARBA" id="ARBA00016436"/>
    </source>
</evidence>
<evidence type="ECO:0000313" key="15">
    <source>
        <dbReference type="EMBL" id="MCS5711788.1"/>
    </source>
</evidence>
<reference evidence="15" key="3">
    <citation type="submission" date="2021-06" db="EMBL/GenBank/DDBJ databases">
        <title>Genomic Description and Analysis of Intracellular Bacteria, Candidatus Berkiella cookevillensis and Candidatus Berkiella aquae.</title>
        <authorList>
            <person name="Kidane D.T."/>
            <person name="Mehari Y.T."/>
            <person name="Rice F.C."/>
            <person name="Arivett B.A."/>
            <person name="Farone A.L."/>
            <person name="Berk S.G."/>
            <person name="Farone M.B."/>
        </authorList>
    </citation>
    <scope>NUCLEOTIDE SEQUENCE</scope>
    <source>
        <strain evidence="15">HT99</strain>
    </source>
</reference>
<keyword evidence="6 13" id="KW-0441">Lipid A biosynthesis</keyword>
<reference evidence="14" key="1">
    <citation type="submission" date="2015-09" db="EMBL/GenBank/DDBJ databases">
        <title>Draft Genome Sequences of Two Novel Amoeba-resistant Intranuclear Bacteria, Candidatus Berkiella cookevillensis and Candidatus Berkiella aquae.</title>
        <authorList>
            <person name="Mehari Y.T."/>
            <person name="Arivett B.A."/>
            <person name="Farone A.L."/>
            <person name="Gunderson J.H."/>
            <person name="Farone M.B."/>
        </authorList>
    </citation>
    <scope>NUCLEOTIDE SEQUENCE [LARGE SCALE GENOMIC DNA]</scope>
    <source>
        <strain evidence="14">HT99</strain>
    </source>
</reference>
<dbReference type="GO" id="GO:0009245">
    <property type="term" value="P:lipid A biosynthetic process"/>
    <property type="evidence" value="ECO:0007669"/>
    <property type="project" value="UniProtKB-UniRule"/>
</dbReference>
<evidence type="ECO:0000256" key="1">
    <source>
        <dbReference type="ARBA" id="ARBA00002274"/>
    </source>
</evidence>